<proteinExistence type="predicted"/>
<evidence type="ECO:0000313" key="1">
    <source>
        <dbReference type="EMBL" id="KRG07212.1"/>
    </source>
</evidence>
<dbReference type="KEGG" id="dmo:Dmoj_GI25898"/>
<sequence length="121" mass="13269">MAQTSSGFSIISSGASKCNMSCHGQMHAACHLAASPYTLNGQLSPTIDDKYRESLSAPTMTACRSSIWTRSRECRAITIRLISHHLRRRSSILDTIDANNNNQDVQQQATASHLCAYIDVL</sequence>
<evidence type="ECO:0000313" key="2">
    <source>
        <dbReference type="Proteomes" id="UP000009192"/>
    </source>
</evidence>
<name>A0A0Q9XF50_DROMO</name>
<dbReference type="EMBL" id="CH933813">
    <property type="protein sequence ID" value="KRG07212.1"/>
    <property type="molecule type" value="Genomic_DNA"/>
</dbReference>
<dbReference type="AlphaFoldDB" id="A0A0Q9XF50"/>
<protein>
    <submittedName>
        <fullName evidence="1">Uncharacterized protein</fullName>
    </submittedName>
</protein>
<organism evidence="1 2">
    <name type="scientific">Drosophila mojavensis</name>
    <name type="common">Fruit fly</name>
    <dbReference type="NCBI Taxonomy" id="7230"/>
    <lineage>
        <taxon>Eukaryota</taxon>
        <taxon>Metazoa</taxon>
        <taxon>Ecdysozoa</taxon>
        <taxon>Arthropoda</taxon>
        <taxon>Hexapoda</taxon>
        <taxon>Insecta</taxon>
        <taxon>Pterygota</taxon>
        <taxon>Neoptera</taxon>
        <taxon>Endopterygota</taxon>
        <taxon>Diptera</taxon>
        <taxon>Brachycera</taxon>
        <taxon>Muscomorpha</taxon>
        <taxon>Ephydroidea</taxon>
        <taxon>Drosophilidae</taxon>
        <taxon>Drosophila</taxon>
    </lineage>
</organism>
<dbReference type="InParanoid" id="A0A0Q9XF50"/>
<accession>A0A0Q9XF50</accession>
<gene>
    <name evidence="1" type="primary">Dmoj\GI25898</name>
    <name evidence="1" type="ORF">Dmoj_GI25898</name>
</gene>
<dbReference type="Proteomes" id="UP000009192">
    <property type="component" value="Unassembled WGS sequence"/>
</dbReference>
<keyword evidence="2" id="KW-1185">Reference proteome</keyword>
<reference evidence="1 2" key="1">
    <citation type="journal article" date="2007" name="Nature">
        <title>Evolution of genes and genomes on the Drosophila phylogeny.</title>
        <authorList>
            <consortium name="Drosophila 12 Genomes Consortium"/>
            <person name="Clark A.G."/>
            <person name="Eisen M.B."/>
            <person name="Smith D.R."/>
            <person name="Bergman C.M."/>
            <person name="Oliver B."/>
            <person name="Markow T.A."/>
            <person name="Kaufman T.C."/>
            <person name="Kellis M."/>
            <person name="Gelbart W."/>
            <person name="Iyer V.N."/>
            <person name="Pollard D.A."/>
            <person name="Sackton T.B."/>
            <person name="Larracuente A.M."/>
            <person name="Singh N.D."/>
            <person name="Abad J.P."/>
            <person name="Abt D.N."/>
            <person name="Adryan B."/>
            <person name="Aguade M."/>
            <person name="Akashi H."/>
            <person name="Anderson W.W."/>
            <person name="Aquadro C.F."/>
            <person name="Ardell D.H."/>
            <person name="Arguello R."/>
            <person name="Artieri C.G."/>
            <person name="Barbash D.A."/>
            <person name="Barker D."/>
            <person name="Barsanti P."/>
            <person name="Batterham P."/>
            <person name="Batzoglou S."/>
            <person name="Begun D."/>
            <person name="Bhutkar A."/>
            <person name="Blanco E."/>
            <person name="Bosak S.A."/>
            <person name="Bradley R.K."/>
            <person name="Brand A.D."/>
            <person name="Brent M.R."/>
            <person name="Brooks A.N."/>
            <person name="Brown R.H."/>
            <person name="Butlin R.K."/>
            <person name="Caggese C."/>
            <person name="Calvi B.R."/>
            <person name="Bernardo de Carvalho A."/>
            <person name="Caspi A."/>
            <person name="Castrezana S."/>
            <person name="Celniker S.E."/>
            <person name="Chang J.L."/>
            <person name="Chapple C."/>
            <person name="Chatterji S."/>
            <person name="Chinwalla A."/>
            <person name="Civetta A."/>
            <person name="Clifton S.W."/>
            <person name="Comeron J.M."/>
            <person name="Costello J.C."/>
            <person name="Coyne J.A."/>
            <person name="Daub J."/>
            <person name="David R.G."/>
            <person name="Delcher A.L."/>
            <person name="Delehaunty K."/>
            <person name="Do C.B."/>
            <person name="Ebling H."/>
            <person name="Edwards K."/>
            <person name="Eickbush T."/>
            <person name="Evans J.D."/>
            <person name="Filipski A."/>
            <person name="Findeiss S."/>
            <person name="Freyhult E."/>
            <person name="Fulton L."/>
            <person name="Fulton R."/>
            <person name="Garcia A.C."/>
            <person name="Gardiner A."/>
            <person name="Garfield D.A."/>
            <person name="Garvin B.E."/>
            <person name="Gibson G."/>
            <person name="Gilbert D."/>
            <person name="Gnerre S."/>
            <person name="Godfrey J."/>
            <person name="Good R."/>
            <person name="Gotea V."/>
            <person name="Gravely B."/>
            <person name="Greenberg A.J."/>
            <person name="Griffiths-Jones S."/>
            <person name="Gross S."/>
            <person name="Guigo R."/>
            <person name="Gustafson E.A."/>
            <person name="Haerty W."/>
            <person name="Hahn M.W."/>
            <person name="Halligan D.L."/>
            <person name="Halpern A.L."/>
            <person name="Halter G.M."/>
            <person name="Han M.V."/>
            <person name="Heger A."/>
            <person name="Hillier L."/>
            <person name="Hinrichs A.S."/>
            <person name="Holmes I."/>
            <person name="Hoskins R.A."/>
            <person name="Hubisz M.J."/>
            <person name="Hultmark D."/>
            <person name="Huntley M.A."/>
            <person name="Jaffe D.B."/>
            <person name="Jagadeeshan S."/>
            <person name="Jeck W.R."/>
            <person name="Johnson J."/>
            <person name="Jones C.D."/>
            <person name="Jordan W.C."/>
            <person name="Karpen G.H."/>
            <person name="Kataoka E."/>
            <person name="Keightley P.D."/>
            <person name="Kheradpour P."/>
            <person name="Kirkness E.F."/>
            <person name="Koerich L.B."/>
            <person name="Kristiansen K."/>
            <person name="Kudrna D."/>
            <person name="Kulathinal R.J."/>
            <person name="Kumar S."/>
            <person name="Kwok R."/>
            <person name="Lander E."/>
            <person name="Langley C.H."/>
            <person name="Lapoint R."/>
            <person name="Lazzaro B.P."/>
            <person name="Lee S.J."/>
            <person name="Levesque L."/>
            <person name="Li R."/>
            <person name="Lin C.F."/>
            <person name="Lin M.F."/>
            <person name="Lindblad-Toh K."/>
            <person name="Llopart A."/>
            <person name="Long M."/>
            <person name="Low L."/>
            <person name="Lozovsky E."/>
            <person name="Lu J."/>
            <person name="Luo M."/>
            <person name="Machado C.A."/>
            <person name="Makalowski W."/>
            <person name="Marzo M."/>
            <person name="Matsuda M."/>
            <person name="Matzkin L."/>
            <person name="McAllister B."/>
            <person name="McBride C.S."/>
            <person name="McKernan B."/>
            <person name="McKernan K."/>
            <person name="Mendez-Lago M."/>
            <person name="Minx P."/>
            <person name="Mollenhauer M.U."/>
            <person name="Montooth K."/>
            <person name="Mount S.M."/>
            <person name="Mu X."/>
            <person name="Myers E."/>
            <person name="Negre B."/>
            <person name="Newfeld S."/>
            <person name="Nielsen R."/>
            <person name="Noor M.A."/>
            <person name="O'Grady P."/>
            <person name="Pachter L."/>
            <person name="Papaceit M."/>
            <person name="Parisi M.J."/>
            <person name="Parisi M."/>
            <person name="Parts L."/>
            <person name="Pedersen J.S."/>
            <person name="Pesole G."/>
            <person name="Phillippy A.M."/>
            <person name="Ponting C.P."/>
            <person name="Pop M."/>
            <person name="Porcelli D."/>
            <person name="Powell J.R."/>
            <person name="Prohaska S."/>
            <person name="Pruitt K."/>
            <person name="Puig M."/>
            <person name="Quesneville H."/>
            <person name="Ram K.R."/>
            <person name="Rand D."/>
            <person name="Rasmussen M.D."/>
            <person name="Reed L.K."/>
            <person name="Reenan R."/>
            <person name="Reily A."/>
            <person name="Remington K.A."/>
            <person name="Rieger T.T."/>
            <person name="Ritchie M.G."/>
            <person name="Robin C."/>
            <person name="Rogers Y.H."/>
            <person name="Rohde C."/>
            <person name="Rozas J."/>
            <person name="Rubenfield M.J."/>
            <person name="Ruiz A."/>
            <person name="Russo S."/>
            <person name="Salzberg S.L."/>
            <person name="Sanchez-Gracia A."/>
            <person name="Saranga D.J."/>
            <person name="Sato H."/>
            <person name="Schaeffer S.W."/>
            <person name="Schatz M.C."/>
            <person name="Schlenke T."/>
            <person name="Schwartz R."/>
            <person name="Segarra C."/>
            <person name="Singh R.S."/>
            <person name="Sirot L."/>
            <person name="Sirota M."/>
            <person name="Sisneros N.B."/>
            <person name="Smith C.D."/>
            <person name="Smith T.F."/>
            <person name="Spieth J."/>
            <person name="Stage D.E."/>
            <person name="Stark A."/>
            <person name="Stephan W."/>
            <person name="Strausberg R.L."/>
            <person name="Strempel S."/>
            <person name="Sturgill D."/>
            <person name="Sutton G."/>
            <person name="Sutton G.G."/>
            <person name="Tao W."/>
            <person name="Teichmann S."/>
            <person name="Tobari Y.N."/>
            <person name="Tomimura Y."/>
            <person name="Tsolas J.M."/>
            <person name="Valente V.L."/>
            <person name="Venter E."/>
            <person name="Venter J.C."/>
            <person name="Vicario S."/>
            <person name="Vieira F.G."/>
            <person name="Vilella A.J."/>
            <person name="Villasante A."/>
            <person name="Walenz B."/>
            <person name="Wang J."/>
            <person name="Wasserman M."/>
            <person name="Watts T."/>
            <person name="Wilson D."/>
            <person name="Wilson R.K."/>
            <person name="Wing R.A."/>
            <person name="Wolfner M.F."/>
            <person name="Wong A."/>
            <person name="Wong G.K."/>
            <person name="Wu C.I."/>
            <person name="Wu G."/>
            <person name="Yamamoto D."/>
            <person name="Yang H.P."/>
            <person name="Yang S.P."/>
            <person name="Yorke J.A."/>
            <person name="Yoshida K."/>
            <person name="Zdobnov E."/>
            <person name="Zhang P."/>
            <person name="Zhang Y."/>
            <person name="Zimin A.V."/>
            <person name="Baldwin J."/>
            <person name="Abdouelleil A."/>
            <person name="Abdulkadir J."/>
            <person name="Abebe A."/>
            <person name="Abera B."/>
            <person name="Abreu J."/>
            <person name="Acer S.C."/>
            <person name="Aftuck L."/>
            <person name="Alexander A."/>
            <person name="An P."/>
            <person name="Anderson E."/>
            <person name="Anderson S."/>
            <person name="Arachi H."/>
            <person name="Azer M."/>
            <person name="Bachantsang P."/>
            <person name="Barry A."/>
            <person name="Bayul T."/>
            <person name="Berlin A."/>
            <person name="Bessette D."/>
            <person name="Bloom T."/>
            <person name="Blye J."/>
            <person name="Boguslavskiy L."/>
            <person name="Bonnet C."/>
            <person name="Boukhgalter B."/>
            <person name="Bourzgui I."/>
            <person name="Brown A."/>
            <person name="Cahill P."/>
            <person name="Channer S."/>
            <person name="Cheshatsang Y."/>
            <person name="Chuda L."/>
            <person name="Citroen M."/>
            <person name="Collymore A."/>
            <person name="Cooke P."/>
            <person name="Costello M."/>
            <person name="D'Aco K."/>
            <person name="Daza R."/>
            <person name="De Haan G."/>
            <person name="DeGray S."/>
            <person name="DeMaso C."/>
            <person name="Dhargay N."/>
            <person name="Dooley K."/>
            <person name="Dooley E."/>
            <person name="Doricent M."/>
            <person name="Dorje P."/>
            <person name="Dorjee K."/>
            <person name="Dupes A."/>
            <person name="Elong R."/>
            <person name="Falk J."/>
            <person name="Farina A."/>
            <person name="Faro S."/>
            <person name="Ferguson D."/>
            <person name="Fisher S."/>
            <person name="Foley C.D."/>
            <person name="Franke A."/>
            <person name="Friedrich D."/>
            <person name="Gadbois L."/>
            <person name="Gearin G."/>
            <person name="Gearin C.R."/>
            <person name="Giannoukos G."/>
            <person name="Goode T."/>
            <person name="Graham J."/>
            <person name="Grandbois E."/>
            <person name="Grewal S."/>
            <person name="Gyaltsen K."/>
            <person name="Hafez N."/>
            <person name="Hagos B."/>
            <person name="Hall J."/>
            <person name="Henson C."/>
            <person name="Hollinger A."/>
            <person name="Honan T."/>
            <person name="Huard M.D."/>
            <person name="Hughes L."/>
            <person name="Hurhula B."/>
            <person name="Husby M.E."/>
            <person name="Kamat A."/>
            <person name="Kanga B."/>
            <person name="Kashin S."/>
            <person name="Khazanovich D."/>
            <person name="Kisner P."/>
            <person name="Lance K."/>
            <person name="Lara M."/>
            <person name="Lee W."/>
            <person name="Lennon N."/>
            <person name="Letendre F."/>
            <person name="LeVine R."/>
            <person name="Lipovsky A."/>
            <person name="Liu X."/>
            <person name="Liu J."/>
            <person name="Liu S."/>
            <person name="Lokyitsang T."/>
            <person name="Lokyitsang Y."/>
            <person name="Lubonja R."/>
            <person name="Lui A."/>
            <person name="MacDonald P."/>
            <person name="Magnisalis V."/>
            <person name="Maru K."/>
            <person name="Matthews C."/>
            <person name="McCusker W."/>
            <person name="McDonough S."/>
            <person name="Mehta T."/>
            <person name="Meldrim J."/>
            <person name="Meneus L."/>
            <person name="Mihai O."/>
            <person name="Mihalev A."/>
            <person name="Mihova T."/>
            <person name="Mittelman R."/>
            <person name="Mlenga V."/>
            <person name="Montmayeur A."/>
            <person name="Mulrain L."/>
            <person name="Navidi A."/>
            <person name="Naylor J."/>
            <person name="Negash T."/>
            <person name="Nguyen T."/>
            <person name="Nguyen N."/>
            <person name="Nicol R."/>
            <person name="Norbu C."/>
            <person name="Norbu N."/>
            <person name="Novod N."/>
            <person name="O'Neill B."/>
            <person name="Osman S."/>
            <person name="Markiewicz E."/>
            <person name="Oyono O.L."/>
            <person name="Patti C."/>
            <person name="Phunkhang P."/>
            <person name="Pierre F."/>
            <person name="Priest M."/>
            <person name="Raghuraman S."/>
            <person name="Rege F."/>
            <person name="Reyes R."/>
            <person name="Rise C."/>
            <person name="Rogov P."/>
            <person name="Ross K."/>
            <person name="Ryan E."/>
            <person name="Settipalli S."/>
            <person name="Shea T."/>
            <person name="Sherpa N."/>
            <person name="Shi L."/>
            <person name="Shih D."/>
            <person name="Sparrow T."/>
            <person name="Spaulding J."/>
            <person name="Stalker J."/>
            <person name="Stange-Thomann N."/>
            <person name="Stavropoulos S."/>
            <person name="Stone C."/>
            <person name="Strader C."/>
            <person name="Tesfaye S."/>
            <person name="Thomson T."/>
            <person name="Thoulutsang Y."/>
            <person name="Thoulutsang D."/>
            <person name="Topham K."/>
            <person name="Topping I."/>
            <person name="Tsamla T."/>
            <person name="Vassiliev H."/>
            <person name="Vo A."/>
            <person name="Wangchuk T."/>
            <person name="Wangdi T."/>
            <person name="Weiand M."/>
            <person name="Wilkinson J."/>
            <person name="Wilson A."/>
            <person name="Yadav S."/>
            <person name="Young G."/>
            <person name="Yu Q."/>
            <person name="Zembek L."/>
            <person name="Zhong D."/>
            <person name="Zimmer A."/>
            <person name="Zwirko Z."/>
            <person name="Jaffe D.B."/>
            <person name="Alvarez P."/>
            <person name="Brockman W."/>
            <person name="Butler J."/>
            <person name="Chin C."/>
            <person name="Gnerre S."/>
            <person name="Grabherr M."/>
            <person name="Kleber M."/>
            <person name="Mauceli E."/>
            <person name="MacCallum I."/>
        </authorList>
    </citation>
    <scope>NUCLEOTIDE SEQUENCE [LARGE SCALE GENOMIC DNA]</scope>
    <source>
        <strain evidence="2">Tucson 15081-1352.22</strain>
    </source>
</reference>